<dbReference type="Proteomes" id="UP000290288">
    <property type="component" value="Unassembled WGS sequence"/>
</dbReference>
<sequence length="448" mass="50408">MDLRCHSAVPLLTQSPVTLPELESFRFKAHYDSLFLNSLFDILTLPALSRLEVSGSFVDTLANSMCRQVLGLIQRSKCSLQHFDFAAAIDSTQETLWTILRLSPNLRDLSLRYLRSNELRRFVLKSASPNDPSNLVPNLKKITVHQVAERGGGFGPVDAVALAEVVVSRTEQVYGPEKGQSFFEPLTEVDLINYDVRNLEIQWKQTISNLAGNSEILNEGATASSNVEDGLDDIVTKMEDVLAKRFTPYPFVTHEIHTRLFADTNLHCELDQEMRTMENLDLDEYQDVAILGRRSIPHLLCRVSQLPPNTIPGDDVLEFRSRAKKLLDKWKPFIMRDILRDSLASPYIWRYGRNRTRLLCRHSFDESADEVNDRNLKQCGTSRISWENTCGPYNVIAVSSAEPYGEPLIGIGEFDGSTTVQWKAIIPAGAIAQISFADSSNNGAWSRS</sequence>
<organism evidence="1 2">
    <name type="scientific">Candolleomyces aberdarensis</name>
    <dbReference type="NCBI Taxonomy" id="2316362"/>
    <lineage>
        <taxon>Eukaryota</taxon>
        <taxon>Fungi</taxon>
        <taxon>Dikarya</taxon>
        <taxon>Basidiomycota</taxon>
        <taxon>Agaricomycotina</taxon>
        <taxon>Agaricomycetes</taxon>
        <taxon>Agaricomycetidae</taxon>
        <taxon>Agaricales</taxon>
        <taxon>Agaricineae</taxon>
        <taxon>Psathyrellaceae</taxon>
        <taxon>Candolleomyces</taxon>
    </lineage>
</organism>
<dbReference type="EMBL" id="SDEE01000114">
    <property type="protein sequence ID" value="RXW21267.1"/>
    <property type="molecule type" value="Genomic_DNA"/>
</dbReference>
<evidence type="ECO:0000313" key="1">
    <source>
        <dbReference type="EMBL" id="RXW21267.1"/>
    </source>
</evidence>
<gene>
    <name evidence="1" type="ORF">EST38_g4593</name>
</gene>
<name>A0A4Q2DML6_9AGAR</name>
<accession>A0A4Q2DML6</accession>
<dbReference type="OrthoDB" id="2895182at2759"/>
<comment type="caution">
    <text evidence="1">The sequence shown here is derived from an EMBL/GenBank/DDBJ whole genome shotgun (WGS) entry which is preliminary data.</text>
</comment>
<dbReference type="AlphaFoldDB" id="A0A4Q2DML6"/>
<evidence type="ECO:0000313" key="2">
    <source>
        <dbReference type="Proteomes" id="UP000290288"/>
    </source>
</evidence>
<reference evidence="1 2" key="1">
    <citation type="submission" date="2019-01" db="EMBL/GenBank/DDBJ databases">
        <title>Draft genome sequence of Psathyrella aberdarensis IHI B618.</title>
        <authorList>
            <person name="Buettner E."/>
            <person name="Kellner H."/>
        </authorList>
    </citation>
    <scope>NUCLEOTIDE SEQUENCE [LARGE SCALE GENOMIC DNA]</scope>
    <source>
        <strain evidence="1 2">IHI B618</strain>
    </source>
</reference>
<proteinExistence type="predicted"/>
<protein>
    <submittedName>
        <fullName evidence="1">Uncharacterized protein</fullName>
    </submittedName>
</protein>
<keyword evidence="2" id="KW-1185">Reference proteome</keyword>